<comment type="similarity">
    <text evidence="1">Belongs to the four-carbon acid sugar kinase family.</text>
</comment>
<keyword evidence="5" id="KW-0067">ATP-binding</keyword>
<evidence type="ECO:0000256" key="3">
    <source>
        <dbReference type="ARBA" id="ARBA00022741"/>
    </source>
</evidence>
<dbReference type="Proteomes" id="UP000621510">
    <property type="component" value="Unassembled WGS sequence"/>
</dbReference>
<keyword evidence="6" id="KW-0119">Carbohydrate metabolism</keyword>
<keyword evidence="3" id="KW-0547">Nucleotide-binding</keyword>
<feature type="domain" description="Four-carbon acid sugar kinase N-terminal" evidence="7">
    <location>
        <begin position="25"/>
        <end position="262"/>
    </location>
</feature>
<dbReference type="InterPro" id="IPR031475">
    <property type="entry name" value="NBD_C"/>
</dbReference>
<organism evidence="9 10">
    <name type="scientific">Streptomyces endocoffeicus</name>
    <dbReference type="NCBI Taxonomy" id="2898945"/>
    <lineage>
        <taxon>Bacteria</taxon>
        <taxon>Bacillati</taxon>
        <taxon>Actinomycetota</taxon>
        <taxon>Actinomycetes</taxon>
        <taxon>Kitasatosporales</taxon>
        <taxon>Streptomycetaceae</taxon>
        <taxon>Streptomyces</taxon>
    </lineage>
</organism>
<dbReference type="InterPro" id="IPR042213">
    <property type="entry name" value="NBD_C_sf"/>
</dbReference>
<evidence type="ECO:0000256" key="2">
    <source>
        <dbReference type="ARBA" id="ARBA00022679"/>
    </source>
</evidence>
<protein>
    <recommendedName>
        <fullName evidence="11">Four-carbon acid sugar kinase family protein</fullName>
    </recommendedName>
</protein>
<dbReference type="Gene3D" id="3.40.980.20">
    <property type="entry name" value="Four-carbon acid sugar kinase, nucleotide binding domain"/>
    <property type="match status" value="1"/>
</dbReference>
<dbReference type="Pfam" id="PF17042">
    <property type="entry name" value="NBD_C"/>
    <property type="match status" value="1"/>
</dbReference>
<evidence type="ECO:0000256" key="5">
    <source>
        <dbReference type="ARBA" id="ARBA00022840"/>
    </source>
</evidence>
<reference evidence="9 10" key="1">
    <citation type="submission" date="2021-01" db="EMBL/GenBank/DDBJ databases">
        <title>WGS of actinomycetes isolated from Thailand.</title>
        <authorList>
            <person name="Thawai C."/>
        </authorList>
    </citation>
    <scope>NUCLEOTIDE SEQUENCE [LARGE SCALE GENOMIC DNA]</scope>
    <source>
        <strain evidence="9 10">CA3R110</strain>
    </source>
</reference>
<dbReference type="SUPFAM" id="SSF142764">
    <property type="entry name" value="YgbK-like"/>
    <property type="match status" value="1"/>
</dbReference>
<evidence type="ECO:0000259" key="8">
    <source>
        <dbReference type="Pfam" id="PF17042"/>
    </source>
</evidence>
<feature type="domain" description="Four-carbon acid sugar kinase nucleotide binding" evidence="8">
    <location>
        <begin position="290"/>
        <end position="456"/>
    </location>
</feature>
<gene>
    <name evidence="9" type="ORF">JK364_00885</name>
</gene>
<dbReference type="EMBL" id="JAERRG010000001">
    <property type="protein sequence ID" value="MBL1110974.1"/>
    <property type="molecule type" value="Genomic_DNA"/>
</dbReference>
<accession>A0ABS1PF17</accession>
<evidence type="ECO:0000313" key="10">
    <source>
        <dbReference type="Proteomes" id="UP000621510"/>
    </source>
</evidence>
<keyword evidence="10" id="KW-1185">Reference proteome</keyword>
<dbReference type="InterPro" id="IPR037051">
    <property type="entry name" value="4-carb_acid_sugar_kinase_N_sf"/>
</dbReference>
<sequence length="472" mass="50031">MNLRPASDPLSRIRGYNEHSAAWFVILDDDPTGAQAVHGVTVLIKPGVEELRRSAARREPTFVWTNSRSLSRSDAEAVNREMARTAFEAAEQASVRPVFVSRSDSTLRGHFAPELTALRAVCAEAGQPVDTVVFVPAFVEAGRVTEDDVQWVLRDGDFVPAAQTEFAGDATFGYSERDLRSWVAARLGDSVAAVKSVSLDTLRGDGGHEAAQVIASAGDGAVVIGNARTASDLESLALACQRAEQAGRRILYRTGPSFVRALIGQPPGTPLAETGMPDPDPAVQEGEFGLTVVGSHTALTSSQLEAAVRRHGLAEVELDVDTLLASGDGAEKVIADCATALEQSLRHAHSVLVTSRTVRTVADDRERSLAVARQVSDAVCSIVARLPADLLLRYVVAKGGITSHEVAVRGLGMRRARVMGQMFTGQVSVLRLGADTARPGLPYVVFPGNVGDTNTLADVLSLLEGDQGAVAR</sequence>
<dbReference type="RefSeq" id="WP_201846459.1">
    <property type="nucleotide sequence ID" value="NZ_JAERRG010000001.1"/>
</dbReference>
<name>A0ABS1PF17_9ACTN</name>
<dbReference type="Pfam" id="PF07005">
    <property type="entry name" value="SBD_N"/>
    <property type="match status" value="1"/>
</dbReference>
<evidence type="ECO:0000256" key="6">
    <source>
        <dbReference type="ARBA" id="ARBA00023277"/>
    </source>
</evidence>
<keyword evidence="2" id="KW-0808">Transferase</keyword>
<evidence type="ECO:0000256" key="4">
    <source>
        <dbReference type="ARBA" id="ARBA00022777"/>
    </source>
</evidence>
<dbReference type="InterPro" id="IPR010737">
    <property type="entry name" value="4-carb_acid_sugar_kinase_N"/>
</dbReference>
<evidence type="ECO:0000313" key="9">
    <source>
        <dbReference type="EMBL" id="MBL1110974.1"/>
    </source>
</evidence>
<evidence type="ECO:0000259" key="7">
    <source>
        <dbReference type="Pfam" id="PF07005"/>
    </source>
</evidence>
<evidence type="ECO:0008006" key="11">
    <source>
        <dbReference type="Google" id="ProtNLM"/>
    </source>
</evidence>
<comment type="caution">
    <text evidence="9">The sequence shown here is derived from an EMBL/GenBank/DDBJ whole genome shotgun (WGS) entry which is preliminary data.</text>
</comment>
<proteinExistence type="inferred from homology"/>
<dbReference type="Gene3D" id="3.40.50.10840">
    <property type="entry name" value="Putative sugar-binding, N-terminal domain"/>
    <property type="match status" value="1"/>
</dbReference>
<evidence type="ECO:0000256" key="1">
    <source>
        <dbReference type="ARBA" id="ARBA00005715"/>
    </source>
</evidence>
<keyword evidence="4" id="KW-0418">Kinase</keyword>